<organism evidence="16 17">
    <name type="scientific">Branchiostoma floridae</name>
    <name type="common">Florida lancelet</name>
    <name type="synonym">Amphioxus</name>
    <dbReference type="NCBI Taxonomy" id="7739"/>
    <lineage>
        <taxon>Eukaryota</taxon>
        <taxon>Metazoa</taxon>
        <taxon>Chordata</taxon>
        <taxon>Cephalochordata</taxon>
        <taxon>Leptocardii</taxon>
        <taxon>Amphioxiformes</taxon>
        <taxon>Branchiostomatidae</taxon>
        <taxon>Branchiostoma</taxon>
    </lineage>
</organism>
<evidence type="ECO:0000256" key="10">
    <source>
        <dbReference type="ARBA" id="ARBA00023173"/>
    </source>
</evidence>
<dbReference type="GO" id="GO:0004888">
    <property type="term" value="F:transmembrane signaling receptor activity"/>
    <property type="evidence" value="ECO:0007669"/>
    <property type="project" value="InterPro"/>
</dbReference>
<dbReference type="Gene3D" id="1.20.58.390">
    <property type="entry name" value="Neurotransmitter-gated ion-channel transmembrane domain"/>
    <property type="match status" value="1"/>
</dbReference>
<dbReference type="CDD" id="cd19049">
    <property type="entry name" value="LGIC_TM_anion"/>
    <property type="match status" value="1"/>
</dbReference>
<keyword evidence="8 13" id="KW-0406">Ion transport</keyword>
<feature type="transmembrane region" description="Helical" evidence="13">
    <location>
        <begin position="279"/>
        <end position="299"/>
    </location>
</feature>
<dbReference type="Gene3D" id="2.70.170.10">
    <property type="entry name" value="Neurotransmitter-gated ion-channel ligand-binding domain"/>
    <property type="match status" value="1"/>
</dbReference>
<proteinExistence type="inferred from homology"/>
<gene>
    <name evidence="17" type="primary">LOC118427777</name>
</gene>
<dbReference type="InterPro" id="IPR036734">
    <property type="entry name" value="Neur_chan_lig-bd_sf"/>
</dbReference>
<protein>
    <submittedName>
        <fullName evidence="17">Glycine receptor subunit alpha-3-like</fullName>
    </submittedName>
</protein>
<evidence type="ECO:0000256" key="9">
    <source>
        <dbReference type="ARBA" id="ARBA00023136"/>
    </source>
</evidence>
<evidence type="ECO:0000256" key="6">
    <source>
        <dbReference type="ARBA" id="ARBA00022729"/>
    </source>
</evidence>
<keyword evidence="4" id="KW-1003">Cell membrane</keyword>
<dbReference type="Pfam" id="PF02931">
    <property type="entry name" value="Neur_chan_LBD"/>
    <property type="match status" value="1"/>
</dbReference>
<dbReference type="Pfam" id="PF02932">
    <property type="entry name" value="Neur_chan_memb"/>
    <property type="match status" value="1"/>
</dbReference>
<dbReference type="PRINTS" id="PR00253">
    <property type="entry name" value="GABAARECEPTR"/>
</dbReference>
<dbReference type="Proteomes" id="UP000001554">
    <property type="component" value="Chromosome 12"/>
</dbReference>
<evidence type="ECO:0000259" key="14">
    <source>
        <dbReference type="Pfam" id="PF02931"/>
    </source>
</evidence>
<evidence type="ECO:0000256" key="12">
    <source>
        <dbReference type="ARBA" id="ARBA00023303"/>
    </source>
</evidence>
<evidence type="ECO:0000256" key="2">
    <source>
        <dbReference type="ARBA" id="ARBA00004236"/>
    </source>
</evidence>
<dbReference type="PANTHER" id="PTHR18945">
    <property type="entry name" value="NEUROTRANSMITTER GATED ION CHANNEL"/>
    <property type="match status" value="1"/>
</dbReference>
<dbReference type="GO" id="GO:0098794">
    <property type="term" value="C:postsynapse"/>
    <property type="evidence" value="ECO:0007669"/>
    <property type="project" value="GOC"/>
</dbReference>
<reference evidence="16" key="1">
    <citation type="journal article" date="2020" name="Nat. Ecol. Evol.">
        <title>Deeply conserved synteny resolves early events in vertebrate evolution.</title>
        <authorList>
            <person name="Simakov O."/>
            <person name="Marletaz F."/>
            <person name="Yue J.X."/>
            <person name="O'Connell B."/>
            <person name="Jenkins J."/>
            <person name="Brandt A."/>
            <person name="Calef R."/>
            <person name="Tung C.H."/>
            <person name="Huang T.K."/>
            <person name="Schmutz J."/>
            <person name="Satoh N."/>
            <person name="Yu J.K."/>
            <person name="Putnam N.H."/>
            <person name="Green R.E."/>
            <person name="Rokhsar D.S."/>
        </authorList>
    </citation>
    <scope>NUCLEOTIDE SEQUENCE [LARGE SCALE GENOMIC DNA]</scope>
    <source>
        <strain evidence="16">S238N-H82</strain>
    </source>
</reference>
<feature type="transmembrane region" description="Helical" evidence="13">
    <location>
        <begin position="311"/>
        <end position="334"/>
    </location>
</feature>
<evidence type="ECO:0000313" key="16">
    <source>
        <dbReference type="Proteomes" id="UP000001554"/>
    </source>
</evidence>
<dbReference type="InterPro" id="IPR006202">
    <property type="entry name" value="Neur_chan_lig-bd"/>
</dbReference>
<dbReference type="InterPro" id="IPR006028">
    <property type="entry name" value="GABAA/Glycine_rcpt"/>
</dbReference>
<keyword evidence="12 13" id="KW-0407">Ion channel</keyword>
<evidence type="ECO:0000256" key="5">
    <source>
        <dbReference type="ARBA" id="ARBA00022692"/>
    </source>
</evidence>
<dbReference type="GO" id="GO:0034707">
    <property type="term" value="C:chloride channel complex"/>
    <property type="evidence" value="ECO:0007669"/>
    <property type="project" value="UniProtKB-KW"/>
</dbReference>
<reference evidence="17" key="2">
    <citation type="submission" date="2025-08" db="UniProtKB">
        <authorList>
            <consortium name="RefSeq"/>
        </authorList>
    </citation>
    <scope>IDENTIFICATION</scope>
    <source>
        <strain evidence="17">S238N-H82</strain>
        <tissue evidence="17">Testes</tissue>
    </source>
</reference>
<evidence type="ECO:0000259" key="15">
    <source>
        <dbReference type="Pfam" id="PF02932"/>
    </source>
</evidence>
<dbReference type="SUPFAM" id="SSF63712">
    <property type="entry name" value="Nicotinic receptor ligand binding domain-like"/>
    <property type="match status" value="1"/>
</dbReference>
<dbReference type="InterPro" id="IPR018000">
    <property type="entry name" value="Neurotransmitter_ion_chnl_CS"/>
</dbReference>
<keyword evidence="10" id="KW-0869">Chloride channel</keyword>
<dbReference type="OrthoDB" id="407674at2759"/>
<dbReference type="PRINTS" id="PR00252">
    <property type="entry name" value="NRIONCHANNEL"/>
</dbReference>
<keyword evidence="16" id="KW-1185">Reference proteome</keyword>
<evidence type="ECO:0000256" key="8">
    <source>
        <dbReference type="ARBA" id="ARBA00023065"/>
    </source>
</evidence>
<evidence type="ECO:0000256" key="4">
    <source>
        <dbReference type="ARBA" id="ARBA00022475"/>
    </source>
</evidence>
<feature type="signal peptide" evidence="13">
    <location>
        <begin position="1"/>
        <end position="20"/>
    </location>
</feature>
<dbReference type="GO" id="GO:0005886">
    <property type="term" value="C:plasma membrane"/>
    <property type="evidence" value="ECO:0007669"/>
    <property type="project" value="UniProtKB-SubCell"/>
</dbReference>
<evidence type="ECO:0000256" key="1">
    <source>
        <dbReference type="ARBA" id="ARBA00004141"/>
    </source>
</evidence>
<dbReference type="NCBIfam" id="TIGR00860">
    <property type="entry name" value="LIC"/>
    <property type="match status" value="1"/>
</dbReference>
<feature type="domain" description="Neurotransmitter-gated ion-channel ligand-binding" evidence="14">
    <location>
        <begin position="49"/>
        <end position="245"/>
    </location>
</feature>
<dbReference type="InterPro" id="IPR006029">
    <property type="entry name" value="Neurotrans-gated_channel_TM"/>
</dbReference>
<evidence type="ECO:0000256" key="13">
    <source>
        <dbReference type="RuleBase" id="RU000687"/>
    </source>
</evidence>
<dbReference type="KEGG" id="bfo:118427777"/>
<dbReference type="SUPFAM" id="SSF90112">
    <property type="entry name" value="Neurotransmitter-gated ion-channel transmembrane pore"/>
    <property type="match status" value="1"/>
</dbReference>
<accession>A0A9J7M371</accession>
<feature type="domain" description="Neurotransmitter-gated ion-channel transmembrane" evidence="15">
    <location>
        <begin position="254"/>
        <end position="359"/>
    </location>
</feature>
<dbReference type="AlphaFoldDB" id="A0A9J7M371"/>
<evidence type="ECO:0000256" key="3">
    <source>
        <dbReference type="ARBA" id="ARBA00022448"/>
    </source>
</evidence>
<dbReference type="OMA" id="QEANMEY"/>
<dbReference type="GO" id="GO:0005254">
    <property type="term" value="F:chloride channel activity"/>
    <property type="evidence" value="ECO:0007669"/>
    <property type="project" value="UniProtKB-KW"/>
</dbReference>
<evidence type="ECO:0000256" key="11">
    <source>
        <dbReference type="ARBA" id="ARBA00023214"/>
    </source>
</evidence>
<sequence length="439" mass="50440">MERNVLTVLVFTALSSVAQGNSAHMSRNYTLEFGDIPGGHIPSFMLFRRLQHYDKRIRPNFAVSRIWVEVQLYVSSISSVSEASMDYILNFYLRQRWNDPRLSYTDFKSSLTLGTSTLAEIWIPDISFKNGKGAAYREGGDHNTLLRISPQGDILLSQKVALLLSCPMDFRMFPFDTQSCGIQMESYGHTTEELVLEWAEPPMEIDLSIRLPEFELKQWGTRRCDNMVLTGNYSCTEAYFKLVRRFGYYLIQAYIPSILLVIISWLTFWINPDVVPARISLGITTVLTSTTLTAFSHGSTPRNSYIRAIDIWMLACSVFVFAALVEFSVSHYIFRRQTKFSRIVRRVFCRNKFPSTSNQPPQQVPAAGTTPETSYINPSNPQLVNGQLQPRARMTQEDVSKLHQNFARRMDIISRFLFPGLFFFFNSVYWLVYSTAYDA</sequence>
<evidence type="ECO:0000256" key="7">
    <source>
        <dbReference type="ARBA" id="ARBA00022989"/>
    </source>
</evidence>
<comment type="subcellular location">
    <subcellularLocation>
        <location evidence="2">Cell membrane</location>
    </subcellularLocation>
    <subcellularLocation>
        <location evidence="1">Membrane</location>
        <topology evidence="1">Multi-pass membrane protein</topology>
    </subcellularLocation>
</comment>
<comment type="similarity">
    <text evidence="13">Belongs to the ligand-gated ion channel (TC 1.A.9) family.</text>
</comment>
<keyword evidence="9 13" id="KW-0472">Membrane</keyword>
<dbReference type="InterPro" id="IPR038050">
    <property type="entry name" value="Neuro_actylchol_rec"/>
</dbReference>
<dbReference type="GO" id="GO:1902476">
    <property type="term" value="P:chloride transmembrane transport"/>
    <property type="evidence" value="ECO:0000318"/>
    <property type="project" value="GO_Central"/>
</dbReference>
<dbReference type="InterPro" id="IPR006201">
    <property type="entry name" value="Neur_channel"/>
</dbReference>
<feature type="chain" id="PRO_5039962236" evidence="13">
    <location>
        <begin position="21"/>
        <end position="439"/>
    </location>
</feature>
<dbReference type="GeneID" id="118427777"/>
<dbReference type="RefSeq" id="XP_035693598.1">
    <property type="nucleotide sequence ID" value="XM_035837705.1"/>
</dbReference>
<keyword evidence="5 13" id="KW-0812">Transmembrane</keyword>
<evidence type="ECO:0000313" key="17">
    <source>
        <dbReference type="RefSeq" id="XP_035693598.1"/>
    </source>
</evidence>
<dbReference type="InterPro" id="IPR036719">
    <property type="entry name" value="Neuro-gated_channel_TM_sf"/>
</dbReference>
<feature type="transmembrane region" description="Helical" evidence="13">
    <location>
        <begin position="412"/>
        <end position="432"/>
    </location>
</feature>
<dbReference type="PROSITE" id="PS00236">
    <property type="entry name" value="NEUROTR_ION_CHANNEL"/>
    <property type="match status" value="1"/>
</dbReference>
<dbReference type="GO" id="GO:0005231">
    <property type="term" value="F:excitatory extracellular ligand-gated monoatomic ion channel activity"/>
    <property type="evidence" value="ECO:0000318"/>
    <property type="project" value="GO_Central"/>
</dbReference>
<keyword evidence="7 13" id="KW-1133">Transmembrane helix</keyword>
<keyword evidence="6 13" id="KW-0732">Signal</keyword>
<feature type="transmembrane region" description="Helical" evidence="13">
    <location>
        <begin position="246"/>
        <end position="267"/>
    </location>
</feature>
<dbReference type="FunFam" id="2.70.170.10:FF:000014">
    <property type="entry name" value="Glycine receptor subunit beta"/>
    <property type="match status" value="1"/>
</dbReference>
<keyword evidence="3 13" id="KW-0813">Transport</keyword>
<keyword evidence="11" id="KW-0868">Chloride</keyword>
<name>A0A9J7M371_BRAFL</name>